<dbReference type="OrthoDB" id="114108at2"/>
<evidence type="ECO:0000256" key="3">
    <source>
        <dbReference type="ARBA" id="ARBA00022679"/>
    </source>
</evidence>
<dbReference type="AlphaFoldDB" id="A0A285QG05"/>
<accession>A0A285QG05</accession>
<comment type="similarity">
    <text evidence="1">Belongs to the glycosyltransferase 2 family.</text>
</comment>
<proteinExistence type="inferred from homology"/>
<dbReference type="Pfam" id="PF00535">
    <property type="entry name" value="Glycos_transf_2"/>
    <property type="match status" value="1"/>
</dbReference>
<dbReference type="InterPro" id="IPR001173">
    <property type="entry name" value="Glyco_trans_2-like"/>
</dbReference>
<keyword evidence="2" id="KW-0328">Glycosyltransferase</keyword>
<dbReference type="SUPFAM" id="SSF53448">
    <property type="entry name" value="Nucleotide-diphospho-sugar transferases"/>
    <property type="match status" value="1"/>
</dbReference>
<evidence type="ECO:0000313" key="5">
    <source>
        <dbReference type="EMBL" id="SOB80766.1"/>
    </source>
</evidence>
<name>A0A285QG05_9SPHN</name>
<dbReference type="Gene3D" id="3.90.550.10">
    <property type="entry name" value="Spore Coat Polysaccharide Biosynthesis Protein SpsA, Chain A"/>
    <property type="match status" value="1"/>
</dbReference>
<evidence type="ECO:0000259" key="4">
    <source>
        <dbReference type="Pfam" id="PF00535"/>
    </source>
</evidence>
<dbReference type="PANTHER" id="PTHR43179:SF12">
    <property type="entry name" value="GALACTOFURANOSYLTRANSFERASE GLFT2"/>
    <property type="match status" value="1"/>
</dbReference>
<protein>
    <submittedName>
        <fullName evidence="5">Glycosyltransferase, GT2 family</fullName>
    </submittedName>
</protein>
<dbReference type="GO" id="GO:0016757">
    <property type="term" value="F:glycosyltransferase activity"/>
    <property type="evidence" value="ECO:0007669"/>
    <property type="project" value="UniProtKB-KW"/>
</dbReference>
<reference evidence="5 6" key="1">
    <citation type="submission" date="2017-07" db="EMBL/GenBank/DDBJ databases">
        <authorList>
            <person name="Sun Z.S."/>
            <person name="Albrecht U."/>
            <person name="Echele G."/>
            <person name="Lee C.C."/>
        </authorList>
    </citation>
    <scope>NUCLEOTIDE SEQUENCE [LARGE SCALE GENOMIC DNA]</scope>
    <source>
        <strain evidence="5 6">CGMCC 1.12672</strain>
    </source>
</reference>
<dbReference type="InterPro" id="IPR029044">
    <property type="entry name" value="Nucleotide-diphossugar_trans"/>
</dbReference>
<feature type="domain" description="Glycosyltransferase 2-like" evidence="4">
    <location>
        <begin position="106"/>
        <end position="216"/>
    </location>
</feature>
<keyword evidence="3 5" id="KW-0808">Transferase</keyword>
<keyword evidence="6" id="KW-1185">Reference proteome</keyword>
<dbReference type="CDD" id="cd00761">
    <property type="entry name" value="Glyco_tranf_GTA_type"/>
    <property type="match status" value="1"/>
</dbReference>
<sequence length="365" mass="39775">MPLNLDQSGSAGDGSAINHLAWQAPVRGGVVHLDFLSSPPTASVTSPGFYILWHQDRVIGQAVLTSGPDLRREPVGEAISVSPELLEEAEALSRLDATVAFDVDATIIVCTRDRPDELARCLDALSHQSCRAAQVLVVDNASVDDRTRAVASMAGVTYVREDRPGLDIARNAGVRSATGRIVLFTDDDVVLHPRWLERMVRAFDDDEAVDAVTGLVLPLALETDAQWTFERQWGFGRGFVCQDFGTDFVTAHSRSGIPAWEVGAGASMAFRRSCFERLGLFDERLDAGAAGCSGDSEYWHRILTNGGRCRYEPGAIALHEHRSDRAGLRRQIRAYSKGHVAALLVQHERVPGLGDLRRLLVTLPA</sequence>
<evidence type="ECO:0000256" key="1">
    <source>
        <dbReference type="ARBA" id="ARBA00006739"/>
    </source>
</evidence>
<organism evidence="5 6">
    <name type="scientific">Sphingomonas guangdongensis</name>
    <dbReference type="NCBI Taxonomy" id="1141890"/>
    <lineage>
        <taxon>Bacteria</taxon>
        <taxon>Pseudomonadati</taxon>
        <taxon>Pseudomonadota</taxon>
        <taxon>Alphaproteobacteria</taxon>
        <taxon>Sphingomonadales</taxon>
        <taxon>Sphingomonadaceae</taxon>
        <taxon>Sphingomonas</taxon>
    </lineage>
</organism>
<evidence type="ECO:0000313" key="6">
    <source>
        <dbReference type="Proteomes" id="UP000219494"/>
    </source>
</evidence>
<dbReference type="RefSeq" id="WP_097063024.1">
    <property type="nucleotide sequence ID" value="NZ_OBMI01000001.1"/>
</dbReference>
<dbReference type="EMBL" id="OBMI01000001">
    <property type="protein sequence ID" value="SOB80766.1"/>
    <property type="molecule type" value="Genomic_DNA"/>
</dbReference>
<evidence type="ECO:0000256" key="2">
    <source>
        <dbReference type="ARBA" id="ARBA00022676"/>
    </source>
</evidence>
<gene>
    <name evidence="5" type="ORF">SAMN06297144_1226</name>
</gene>
<dbReference type="Proteomes" id="UP000219494">
    <property type="component" value="Unassembled WGS sequence"/>
</dbReference>
<dbReference type="PANTHER" id="PTHR43179">
    <property type="entry name" value="RHAMNOSYLTRANSFERASE WBBL"/>
    <property type="match status" value="1"/>
</dbReference>